<dbReference type="Pfam" id="PF13639">
    <property type="entry name" value="zf-RING_2"/>
    <property type="match status" value="2"/>
</dbReference>
<feature type="domain" description="RING-type" evidence="3">
    <location>
        <begin position="298"/>
        <end position="344"/>
    </location>
</feature>
<keyword evidence="5" id="KW-1185">Reference proteome</keyword>
<dbReference type="SUPFAM" id="SSF57850">
    <property type="entry name" value="RING/U-box"/>
    <property type="match status" value="2"/>
</dbReference>
<dbReference type="PANTHER" id="PTHR14991:SF0">
    <property type="entry name" value="RING FINGER PROTEIN 32"/>
    <property type="match status" value="1"/>
</dbReference>
<dbReference type="Gene3D" id="3.30.40.10">
    <property type="entry name" value="Zinc/RING finger domain, C3HC4 (zinc finger)"/>
    <property type="match status" value="2"/>
</dbReference>
<keyword evidence="1" id="KW-0862">Zinc</keyword>
<dbReference type="InterPro" id="IPR013083">
    <property type="entry name" value="Znf_RING/FYVE/PHD"/>
</dbReference>
<feature type="domain" description="RING-type" evidence="3">
    <location>
        <begin position="137"/>
        <end position="181"/>
    </location>
</feature>
<evidence type="ECO:0000313" key="5">
    <source>
        <dbReference type="Proteomes" id="UP001470230"/>
    </source>
</evidence>
<accession>A0ABR2K1N4</accession>
<keyword evidence="1" id="KW-0479">Metal-binding</keyword>
<dbReference type="EMBL" id="JAPFFF010000008">
    <property type="protein sequence ID" value="KAK8885007.1"/>
    <property type="molecule type" value="Genomic_DNA"/>
</dbReference>
<evidence type="ECO:0000313" key="4">
    <source>
        <dbReference type="EMBL" id="KAK8885007.1"/>
    </source>
</evidence>
<sequence length="386" mass="44766">MNRRSRRRRANKHLNRSTESSVPLRYYAKPRAILKPNSPRFQSNHQRNVRASFNDQSCEQVQQQQIYQEQSYSPPHFQPHPPPIETPIINIVPPSDPYPLSARRFSSNCAPSNLGSFFDINLSKANVEKGLYLKKTCTLCNKCFSFNDLTILTCGHIFHSECLMDLRKNSNPRNHTCPTCRQLYHFFEIKAKDAYPHVAAVLIQKHFRGFIFRQRLGEIAPNGSTMHKKWVLSRAKTASILLVDAIETQSDAVDAILASIDKELDWARNVMNAVDVQEREINWENVKQKIVARGCGSCPICLREVEFNDCMMTSCEHFFHTECLKQWLSVCQHQNTATTCPVCRSPFQFRRLFEPSKLDFITIYKDNMTREEFVNCIKSDFYEDSQ</sequence>
<dbReference type="PROSITE" id="PS50089">
    <property type="entry name" value="ZF_RING_2"/>
    <property type="match status" value="2"/>
</dbReference>
<evidence type="ECO:0000256" key="1">
    <source>
        <dbReference type="PROSITE-ProRule" id="PRU00175"/>
    </source>
</evidence>
<dbReference type="InterPro" id="IPR001841">
    <property type="entry name" value="Znf_RING"/>
</dbReference>
<evidence type="ECO:0000259" key="3">
    <source>
        <dbReference type="PROSITE" id="PS50089"/>
    </source>
</evidence>
<reference evidence="4 5" key="1">
    <citation type="submission" date="2024-04" db="EMBL/GenBank/DDBJ databases">
        <title>Tritrichomonas musculus Genome.</title>
        <authorList>
            <person name="Alves-Ferreira E."/>
            <person name="Grigg M."/>
            <person name="Lorenzi H."/>
            <person name="Galac M."/>
        </authorList>
    </citation>
    <scope>NUCLEOTIDE SEQUENCE [LARGE SCALE GENOMIC DNA]</scope>
    <source>
        <strain evidence="4 5">EAF2021</strain>
    </source>
</reference>
<feature type="compositionally biased region" description="Basic residues" evidence="2">
    <location>
        <begin position="1"/>
        <end position="15"/>
    </location>
</feature>
<dbReference type="InterPro" id="IPR042862">
    <property type="entry name" value="RNF32"/>
</dbReference>
<keyword evidence="1" id="KW-0863">Zinc-finger</keyword>
<dbReference type="PANTHER" id="PTHR14991">
    <property type="entry name" value="RING FINGER PROTEIN 32"/>
    <property type="match status" value="1"/>
</dbReference>
<proteinExistence type="predicted"/>
<comment type="caution">
    <text evidence="4">The sequence shown here is derived from an EMBL/GenBank/DDBJ whole genome shotgun (WGS) entry which is preliminary data.</text>
</comment>
<dbReference type="PROSITE" id="PS50096">
    <property type="entry name" value="IQ"/>
    <property type="match status" value="1"/>
</dbReference>
<evidence type="ECO:0000256" key="2">
    <source>
        <dbReference type="SAM" id="MobiDB-lite"/>
    </source>
</evidence>
<dbReference type="Proteomes" id="UP001470230">
    <property type="component" value="Unassembled WGS sequence"/>
</dbReference>
<organism evidence="4 5">
    <name type="scientific">Tritrichomonas musculus</name>
    <dbReference type="NCBI Taxonomy" id="1915356"/>
    <lineage>
        <taxon>Eukaryota</taxon>
        <taxon>Metamonada</taxon>
        <taxon>Parabasalia</taxon>
        <taxon>Tritrichomonadida</taxon>
        <taxon>Tritrichomonadidae</taxon>
        <taxon>Tritrichomonas</taxon>
    </lineage>
</organism>
<name>A0ABR2K1N4_9EUKA</name>
<gene>
    <name evidence="4" type="ORF">M9Y10_044135</name>
</gene>
<protein>
    <recommendedName>
        <fullName evidence="3">RING-type domain-containing protein</fullName>
    </recommendedName>
</protein>
<dbReference type="SMART" id="SM00184">
    <property type="entry name" value="RING"/>
    <property type="match status" value="2"/>
</dbReference>
<feature type="region of interest" description="Disordered" evidence="2">
    <location>
        <begin position="1"/>
        <end position="21"/>
    </location>
</feature>